<dbReference type="SUPFAM" id="SSF56399">
    <property type="entry name" value="ADP-ribosylation"/>
    <property type="match status" value="1"/>
</dbReference>
<accession>A0ABT5Q6M0</accession>
<proteinExistence type="predicted"/>
<dbReference type="RefSeq" id="WP_273923344.1">
    <property type="nucleotide sequence ID" value="NZ_JAMDGR010000012.1"/>
</dbReference>
<dbReference type="Proteomes" id="UP001217610">
    <property type="component" value="Unassembled WGS sequence"/>
</dbReference>
<dbReference type="EMBL" id="JAMDGR010000012">
    <property type="protein sequence ID" value="MDD1149817.1"/>
    <property type="molecule type" value="Genomic_DNA"/>
</dbReference>
<keyword evidence="2" id="KW-1185">Reference proteome</keyword>
<organism evidence="1 2">
    <name type="scientific">Pseudomonas idahonensis</name>
    <dbReference type="NCBI Taxonomy" id="2942628"/>
    <lineage>
        <taxon>Bacteria</taxon>
        <taxon>Pseudomonadati</taxon>
        <taxon>Pseudomonadota</taxon>
        <taxon>Gammaproteobacteria</taxon>
        <taxon>Pseudomonadales</taxon>
        <taxon>Pseudomonadaceae</taxon>
        <taxon>Pseudomonas</taxon>
    </lineage>
</organism>
<evidence type="ECO:0000313" key="2">
    <source>
        <dbReference type="Proteomes" id="UP001217610"/>
    </source>
</evidence>
<reference evidence="1 2" key="1">
    <citation type="submission" date="2022-05" db="EMBL/GenBank/DDBJ databases">
        <title>Novel Pseudomonas spp. Isolated from a Rainbow Trout Aquaculture Facility.</title>
        <authorList>
            <person name="Testerman T."/>
            <person name="Graf J."/>
        </authorList>
    </citation>
    <scope>NUCLEOTIDE SEQUENCE [LARGE SCALE GENOMIC DNA]</scope>
    <source>
        <strain evidence="1 2">ID357</strain>
    </source>
</reference>
<evidence type="ECO:0000313" key="1">
    <source>
        <dbReference type="EMBL" id="MDD1149817.1"/>
    </source>
</evidence>
<gene>
    <name evidence="1" type="ORF">M5G25_16125</name>
</gene>
<comment type="caution">
    <text evidence="1">The sequence shown here is derived from an EMBL/GenBank/DDBJ whole genome shotgun (WGS) entry which is preliminary data.</text>
</comment>
<sequence>MTMNAYKIMRKRYYAPGSTVLTKNAQYGNRIRRSTASLVLAEAAIDVCSDTDATFEQIINLLQNLQMTRGGFHLPPSVRAHHAERLEPLSIEAPSILAGDFGATFWESLYERVRRDEKPSCPSRMDSYFACRDSESLGRYKAKHWLNKMDDKLACEITISDCPVVFEADMVVLDEIDGAMTFASATPQVLRYWNQEFTKRPIVEALLQGCVVLGAEVEI</sequence>
<name>A0ABT5Q6M0_9PSED</name>
<protein>
    <submittedName>
        <fullName evidence="1">Uncharacterized protein</fullName>
    </submittedName>
</protein>